<reference evidence="2" key="1">
    <citation type="submission" date="2021-12" db="EMBL/GenBank/DDBJ databases">
        <authorList>
            <person name="Martin H S."/>
        </authorList>
    </citation>
    <scope>NUCLEOTIDE SEQUENCE</scope>
</reference>
<dbReference type="OrthoDB" id="7357323at2759"/>
<gene>
    <name evidence="2" type="ORF">BINO364_LOCUS11558</name>
</gene>
<sequence>MQRHLLTSGSKKTEANIQPSLDVALTKPDDVELFYTASVQFLQKRLQEKSLVAPTKSQRNTKSCCNLSSSSNSQRVIDKHTALSMHEILPFPKSNGESFFSRILNSFRKFSTQIIPDSNTEDLEMVNTRSNYKFPRCEKDNKGHSSYLNVISEDEAREAEVVPSEQDVNSTHNDGKYFQQSLKAVKR</sequence>
<feature type="compositionally biased region" description="Polar residues" evidence="1">
    <location>
        <begin position="166"/>
        <end position="187"/>
    </location>
</feature>
<evidence type="ECO:0000313" key="2">
    <source>
        <dbReference type="EMBL" id="CAH0726039.1"/>
    </source>
</evidence>
<dbReference type="EMBL" id="OV170225">
    <property type="protein sequence ID" value="CAH0726039.1"/>
    <property type="molecule type" value="Genomic_DNA"/>
</dbReference>
<name>A0A8J9YBA1_9NEOP</name>
<dbReference type="AlphaFoldDB" id="A0A8J9YBA1"/>
<proteinExistence type="predicted"/>
<protein>
    <submittedName>
        <fullName evidence="2">Uncharacterized protein</fullName>
    </submittedName>
</protein>
<keyword evidence="3" id="KW-1185">Reference proteome</keyword>
<feature type="region of interest" description="Disordered" evidence="1">
    <location>
        <begin position="163"/>
        <end position="187"/>
    </location>
</feature>
<feature type="non-terminal residue" evidence="2">
    <location>
        <position position="187"/>
    </location>
</feature>
<organism evidence="2 3">
    <name type="scientific">Brenthis ino</name>
    <name type="common">lesser marbled fritillary</name>
    <dbReference type="NCBI Taxonomy" id="405034"/>
    <lineage>
        <taxon>Eukaryota</taxon>
        <taxon>Metazoa</taxon>
        <taxon>Ecdysozoa</taxon>
        <taxon>Arthropoda</taxon>
        <taxon>Hexapoda</taxon>
        <taxon>Insecta</taxon>
        <taxon>Pterygota</taxon>
        <taxon>Neoptera</taxon>
        <taxon>Endopterygota</taxon>
        <taxon>Lepidoptera</taxon>
        <taxon>Glossata</taxon>
        <taxon>Ditrysia</taxon>
        <taxon>Papilionoidea</taxon>
        <taxon>Nymphalidae</taxon>
        <taxon>Heliconiinae</taxon>
        <taxon>Argynnini</taxon>
        <taxon>Brenthis</taxon>
    </lineage>
</organism>
<accession>A0A8J9YBA1</accession>
<dbReference type="Proteomes" id="UP000838878">
    <property type="component" value="Chromosome 5"/>
</dbReference>
<evidence type="ECO:0000256" key="1">
    <source>
        <dbReference type="SAM" id="MobiDB-lite"/>
    </source>
</evidence>
<evidence type="ECO:0000313" key="3">
    <source>
        <dbReference type="Proteomes" id="UP000838878"/>
    </source>
</evidence>